<dbReference type="GeneID" id="27327236"/>
<feature type="compositionally biased region" description="Polar residues" evidence="1">
    <location>
        <begin position="1"/>
        <end position="10"/>
    </location>
</feature>
<dbReference type="EMBL" id="KN847492">
    <property type="protein sequence ID" value="KIW19580.1"/>
    <property type="molecule type" value="Genomic_DNA"/>
</dbReference>
<protein>
    <recommendedName>
        <fullName evidence="4">Fe2OG dioxygenase domain-containing protein</fullName>
    </recommendedName>
</protein>
<dbReference type="HOGENOM" id="CLU_045155_1_1_1"/>
<dbReference type="STRING" id="91928.A0A0D2BLY0"/>
<dbReference type="VEuPathDB" id="FungiDB:PV08_00153"/>
<dbReference type="AlphaFoldDB" id="A0A0D2BLY0"/>
<dbReference type="Proteomes" id="UP000053328">
    <property type="component" value="Unassembled WGS sequence"/>
</dbReference>
<evidence type="ECO:0000313" key="3">
    <source>
        <dbReference type="Proteomes" id="UP000053328"/>
    </source>
</evidence>
<gene>
    <name evidence="2" type="ORF">PV08_00153</name>
</gene>
<sequence>MASQSFTSNHFEYPVQEQGAPRLSLKADGGQEERVRFDPKKHLRFQMPDKTYTLEDLKYETKQAVGKVAATDPFPLFSREAIVEMRRELLSERTIKNCMTYTRPGSVQIRGAAPQYAPFVYEAWTHPETIKAVSQVVGLPVKINIQQEIGHTNVQLGPDGLEGLKNLTPEPLEPKVYGEEPQEEEEDITQDKDTDVIEWHNDMYPWSLVVSLSLPQGKGGETACLCGDGSIIKAAKPDVGYGVLLHGNVVKHKAVRAIGAKERITMVCSWWPADPLLYDDSKISHTRDVSYKPEMYYQWTTYRLQVLAARCLEKAKQLHRKHENKKDYSEVVVEPQEFAEWAKEQIAFFERTYDHVK</sequence>
<evidence type="ECO:0000313" key="2">
    <source>
        <dbReference type="EMBL" id="KIW19580.1"/>
    </source>
</evidence>
<name>A0A0D2BLY0_9EURO</name>
<accession>A0A0D2BLY0</accession>
<evidence type="ECO:0000256" key="1">
    <source>
        <dbReference type="SAM" id="MobiDB-lite"/>
    </source>
</evidence>
<evidence type="ECO:0008006" key="4">
    <source>
        <dbReference type="Google" id="ProtNLM"/>
    </source>
</evidence>
<reference evidence="2 3" key="1">
    <citation type="submission" date="2015-01" db="EMBL/GenBank/DDBJ databases">
        <title>The Genome Sequence of Exophiala spinifera CBS89968.</title>
        <authorList>
            <consortium name="The Broad Institute Genomics Platform"/>
            <person name="Cuomo C."/>
            <person name="de Hoog S."/>
            <person name="Gorbushina A."/>
            <person name="Stielow B."/>
            <person name="Teixiera M."/>
            <person name="Abouelleil A."/>
            <person name="Chapman S.B."/>
            <person name="Priest M."/>
            <person name="Young S.K."/>
            <person name="Wortman J."/>
            <person name="Nusbaum C."/>
            <person name="Birren B."/>
        </authorList>
    </citation>
    <scope>NUCLEOTIDE SEQUENCE [LARGE SCALE GENOMIC DNA]</scope>
    <source>
        <strain evidence="2 3">CBS 89968</strain>
    </source>
</reference>
<dbReference type="PANTHER" id="PTHR41677">
    <property type="entry name" value="YALI0B19030P"/>
    <property type="match status" value="1"/>
</dbReference>
<dbReference type="PANTHER" id="PTHR41677:SF1">
    <property type="entry name" value="FE2OG DIOXYGENASE DOMAIN-CONTAINING PROTEIN"/>
    <property type="match status" value="1"/>
</dbReference>
<dbReference type="OrthoDB" id="10256055at2759"/>
<organism evidence="2 3">
    <name type="scientific">Exophiala spinifera</name>
    <dbReference type="NCBI Taxonomy" id="91928"/>
    <lineage>
        <taxon>Eukaryota</taxon>
        <taxon>Fungi</taxon>
        <taxon>Dikarya</taxon>
        <taxon>Ascomycota</taxon>
        <taxon>Pezizomycotina</taxon>
        <taxon>Eurotiomycetes</taxon>
        <taxon>Chaetothyriomycetidae</taxon>
        <taxon>Chaetothyriales</taxon>
        <taxon>Herpotrichiellaceae</taxon>
        <taxon>Exophiala</taxon>
    </lineage>
</organism>
<keyword evidence="3" id="KW-1185">Reference proteome</keyword>
<feature type="region of interest" description="Disordered" evidence="1">
    <location>
        <begin position="1"/>
        <end position="22"/>
    </location>
</feature>
<proteinExistence type="predicted"/>
<dbReference type="RefSeq" id="XP_016239796.1">
    <property type="nucleotide sequence ID" value="XM_016374520.1"/>
</dbReference>